<dbReference type="InterPro" id="IPR029045">
    <property type="entry name" value="ClpP/crotonase-like_dom_sf"/>
</dbReference>
<keyword evidence="4" id="KW-0720">Serine protease</keyword>
<dbReference type="GO" id="GO:0004175">
    <property type="term" value="F:endopeptidase activity"/>
    <property type="evidence" value="ECO:0007669"/>
    <property type="project" value="TreeGrafter"/>
</dbReference>
<dbReference type="AlphaFoldDB" id="A0A345P9T6"/>
<evidence type="ECO:0000256" key="3">
    <source>
        <dbReference type="ARBA" id="ARBA00022801"/>
    </source>
</evidence>
<dbReference type="Proteomes" id="UP000253940">
    <property type="component" value="Chromosome"/>
</dbReference>
<accession>A0A345P9T6</accession>
<dbReference type="Pfam" id="PF03572">
    <property type="entry name" value="Peptidase_S41"/>
    <property type="match status" value="1"/>
</dbReference>
<evidence type="ECO:0000313" key="6">
    <source>
        <dbReference type="EMBL" id="AXI04045.1"/>
    </source>
</evidence>
<dbReference type="InterPro" id="IPR005151">
    <property type="entry name" value="Tail-specific_protease"/>
</dbReference>
<dbReference type="SUPFAM" id="SSF52096">
    <property type="entry name" value="ClpP/crotonase"/>
    <property type="match status" value="1"/>
</dbReference>
<dbReference type="InterPro" id="IPR036034">
    <property type="entry name" value="PDZ_sf"/>
</dbReference>
<keyword evidence="3" id="KW-0378">Hydrolase</keyword>
<dbReference type="SMART" id="SM00245">
    <property type="entry name" value="TSPc"/>
    <property type="match status" value="1"/>
</dbReference>
<comment type="similarity">
    <text evidence="1">Belongs to the peptidase S41A family.</text>
</comment>
<dbReference type="CDD" id="cd07560">
    <property type="entry name" value="Peptidase_S41_CPP"/>
    <property type="match status" value="1"/>
</dbReference>
<dbReference type="SMART" id="SM00228">
    <property type="entry name" value="PDZ"/>
    <property type="match status" value="1"/>
</dbReference>
<dbReference type="KEGG" id="mbah:HYN46_15080"/>
<feature type="domain" description="PDZ" evidence="5">
    <location>
        <begin position="16"/>
        <end position="81"/>
    </location>
</feature>
<dbReference type="InterPro" id="IPR001478">
    <property type="entry name" value="PDZ"/>
</dbReference>
<proteinExistence type="inferred from homology"/>
<evidence type="ECO:0000256" key="4">
    <source>
        <dbReference type="ARBA" id="ARBA00022825"/>
    </source>
</evidence>
<dbReference type="PANTHER" id="PTHR32060:SF30">
    <property type="entry name" value="CARBOXY-TERMINAL PROCESSING PROTEASE CTPA"/>
    <property type="match status" value="1"/>
</dbReference>
<dbReference type="Gene3D" id="2.30.42.10">
    <property type="match status" value="1"/>
</dbReference>
<keyword evidence="2" id="KW-0645">Protease</keyword>
<evidence type="ECO:0000259" key="5">
    <source>
        <dbReference type="PROSITE" id="PS50106"/>
    </source>
</evidence>
<organism evidence="6 7">
    <name type="scientific">Aquirhabdus parva</name>
    <dbReference type="NCBI Taxonomy" id="2283318"/>
    <lineage>
        <taxon>Bacteria</taxon>
        <taxon>Pseudomonadati</taxon>
        <taxon>Pseudomonadota</taxon>
        <taxon>Gammaproteobacteria</taxon>
        <taxon>Moraxellales</taxon>
        <taxon>Moraxellaceae</taxon>
        <taxon>Aquirhabdus</taxon>
    </lineage>
</organism>
<keyword evidence="7" id="KW-1185">Reference proteome</keyword>
<dbReference type="GO" id="GO:0008236">
    <property type="term" value="F:serine-type peptidase activity"/>
    <property type="evidence" value="ECO:0007669"/>
    <property type="project" value="UniProtKB-KW"/>
</dbReference>
<evidence type="ECO:0000256" key="1">
    <source>
        <dbReference type="ARBA" id="ARBA00009179"/>
    </source>
</evidence>
<dbReference type="PANTHER" id="PTHR32060">
    <property type="entry name" value="TAIL-SPECIFIC PROTEASE"/>
    <property type="match status" value="1"/>
</dbReference>
<dbReference type="Pfam" id="PF13180">
    <property type="entry name" value="PDZ_2"/>
    <property type="match status" value="1"/>
</dbReference>
<sequence length="410" mass="45263">MDKTEFADMWKTWRAEGYVGIGVVVGQEGDGLRVYQVIDNSPAEKANIHPNDLIVEADGENFSGKTFKEMTERIAGLPNTVVKITVQRMPKMQKTYFNITRAKINSETVYHRLVASDYGWVRISSFDENVVAKTVDALQDLAKTNPNLKGLVLDLRNNGGGSLSGAVGVVSIFVKDKQKAVLTKGKSPENTRYLYTTLDDYKTAANTKDGVTKDPLADLPELYKTIPLVVLVHQNTVSAPELVSGALQDLKRATIIGKTTFGKGSIQAISPRIDGTGLRLTTANYFTPSGCPVNGYGITPDYFVSERKNGDPDDALNFHEVDIAHPKYEGIDPANPLEKIRKERVKRRSEILMSMSQHKQDMPPPVLAKTYATATDYMFSQALRYLQNKEIDLKQGQGSPYNVHALCGSL</sequence>
<name>A0A345P9T6_9GAMM</name>
<dbReference type="PROSITE" id="PS50106">
    <property type="entry name" value="PDZ"/>
    <property type="match status" value="1"/>
</dbReference>
<gene>
    <name evidence="6" type="ORF">HYN46_15080</name>
</gene>
<evidence type="ECO:0000313" key="7">
    <source>
        <dbReference type="Proteomes" id="UP000253940"/>
    </source>
</evidence>
<dbReference type="OrthoDB" id="9812068at2"/>
<dbReference type="GO" id="GO:0006508">
    <property type="term" value="P:proteolysis"/>
    <property type="evidence" value="ECO:0007669"/>
    <property type="project" value="UniProtKB-KW"/>
</dbReference>
<dbReference type="InterPro" id="IPR004447">
    <property type="entry name" value="Peptidase_S41A"/>
</dbReference>
<dbReference type="EMBL" id="CP031222">
    <property type="protein sequence ID" value="AXI04045.1"/>
    <property type="molecule type" value="Genomic_DNA"/>
</dbReference>
<evidence type="ECO:0000256" key="2">
    <source>
        <dbReference type="ARBA" id="ARBA00022670"/>
    </source>
</evidence>
<protein>
    <submittedName>
        <fullName evidence="6">PDZ domain-containing protein</fullName>
    </submittedName>
</protein>
<dbReference type="SUPFAM" id="SSF50156">
    <property type="entry name" value="PDZ domain-like"/>
    <property type="match status" value="1"/>
</dbReference>
<dbReference type="Gene3D" id="3.90.226.10">
    <property type="entry name" value="2-enoyl-CoA Hydratase, Chain A, domain 1"/>
    <property type="match status" value="1"/>
</dbReference>
<dbReference type="GO" id="GO:0007165">
    <property type="term" value="P:signal transduction"/>
    <property type="evidence" value="ECO:0007669"/>
    <property type="project" value="TreeGrafter"/>
</dbReference>
<dbReference type="GO" id="GO:0030288">
    <property type="term" value="C:outer membrane-bounded periplasmic space"/>
    <property type="evidence" value="ECO:0007669"/>
    <property type="project" value="TreeGrafter"/>
</dbReference>
<reference evidence="6 7" key="1">
    <citation type="submission" date="2018-07" db="EMBL/GenBank/DDBJ databases">
        <title>Genome sequencing of Moraxellaceae gen. HYN0046.</title>
        <authorList>
            <person name="Kim M."/>
            <person name="Yi H."/>
        </authorList>
    </citation>
    <scope>NUCLEOTIDE SEQUENCE [LARGE SCALE GENOMIC DNA]</scope>
    <source>
        <strain evidence="6 7">HYN0046</strain>
    </source>
</reference>